<organism evidence="2 3">
    <name type="scientific">Toxoplasma gondii MAS</name>
    <dbReference type="NCBI Taxonomy" id="943118"/>
    <lineage>
        <taxon>Eukaryota</taxon>
        <taxon>Sar</taxon>
        <taxon>Alveolata</taxon>
        <taxon>Apicomplexa</taxon>
        <taxon>Conoidasida</taxon>
        <taxon>Coccidia</taxon>
        <taxon>Eucoccidiorida</taxon>
        <taxon>Eimeriorina</taxon>
        <taxon>Sarcocystidae</taxon>
        <taxon>Toxoplasma</taxon>
    </lineage>
</organism>
<accession>A0A086PHR8</accession>
<comment type="caution">
    <text evidence="2">The sequence shown here is derived from an EMBL/GenBank/DDBJ whole genome shotgun (WGS) entry which is preliminary data.</text>
</comment>
<evidence type="ECO:0000313" key="2">
    <source>
        <dbReference type="EMBL" id="KFG99899.1"/>
    </source>
</evidence>
<gene>
    <name evidence="2" type="ORF">TGMAS_417800</name>
</gene>
<feature type="region of interest" description="Disordered" evidence="1">
    <location>
        <begin position="89"/>
        <end position="150"/>
    </location>
</feature>
<dbReference type="AlphaFoldDB" id="A0A086PHR8"/>
<sequence>MLSQLILRRDALLHLLQPVSLDLLHNPTRVFGPLPALLPPDLLLQVSLATGDAGPACHLLTANLYLARLADNAAVRTLDPAQKRIRVLQSSRAETADRSSFAERLLGARDEKRARKWSAERHTDAEKPHRPKKKRRRDPNEPPRRRGRPP</sequence>
<name>A0A086PHR8_TOXGO</name>
<dbReference type="VEuPathDB" id="ToxoDB:TGMAS_417800"/>
<reference evidence="2 3" key="1">
    <citation type="submission" date="2014-04" db="EMBL/GenBank/DDBJ databases">
        <authorList>
            <person name="Sibley D."/>
            <person name="Venepally P."/>
            <person name="Karamycheva S."/>
            <person name="Hadjithomas M."/>
            <person name="Khan A."/>
            <person name="Brunk B."/>
            <person name="Roos D."/>
            <person name="Caler E."/>
            <person name="Lorenzi H."/>
        </authorList>
    </citation>
    <scope>NUCLEOTIDE SEQUENCE [LARGE SCALE GENOMIC DNA]</scope>
    <source>
        <strain evidence="2 3">MAS</strain>
    </source>
</reference>
<evidence type="ECO:0000313" key="3">
    <source>
        <dbReference type="Proteomes" id="UP000028821"/>
    </source>
</evidence>
<proteinExistence type="predicted"/>
<dbReference type="Proteomes" id="UP000028821">
    <property type="component" value="Unassembled WGS sequence"/>
</dbReference>
<dbReference type="EMBL" id="AEXC02003164">
    <property type="protein sequence ID" value="KFG99899.1"/>
    <property type="molecule type" value="Genomic_DNA"/>
</dbReference>
<feature type="non-terminal residue" evidence="2">
    <location>
        <position position="150"/>
    </location>
</feature>
<evidence type="ECO:0000256" key="1">
    <source>
        <dbReference type="SAM" id="MobiDB-lite"/>
    </source>
</evidence>
<feature type="compositionally biased region" description="Basic and acidic residues" evidence="1">
    <location>
        <begin position="94"/>
        <end position="128"/>
    </location>
</feature>
<protein>
    <submittedName>
        <fullName evidence="2">Putative at hook motif protein</fullName>
    </submittedName>
</protein>